<dbReference type="GO" id="GO:0016787">
    <property type="term" value="F:hydrolase activity"/>
    <property type="evidence" value="ECO:0007669"/>
    <property type="project" value="UniProtKB-KW"/>
</dbReference>
<protein>
    <submittedName>
        <fullName evidence="2">MBL fold metallo-hydrolase</fullName>
    </submittedName>
</protein>
<dbReference type="Pfam" id="PF00753">
    <property type="entry name" value="Lactamase_B"/>
    <property type="match status" value="1"/>
</dbReference>
<dbReference type="SMART" id="SM00849">
    <property type="entry name" value="Lactamase_B"/>
    <property type="match status" value="1"/>
</dbReference>
<dbReference type="RefSeq" id="WP_129987026.1">
    <property type="nucleotide sequence ID" value="NZ_SDPU01000021.1"/>
</dbReference>
<evidence type="ECO:0000313" key="2">
    <source>
        <dbReference type="EMBL" id="RYU12251.1"/>
    </source>
</evidence>
<reference evidence="2 3" key="1">
    <citation type="submission" date="2019-01" db="EMBL/GenBank/DDBJ databases">
        <title>Nocardioides guangzhouensis sp. nov., an actinobacterium isolated from soil.</title>
        <authorList>
            <person name="Fu Y."/>
            <person name="Cai Y."/>
            <person name="Lin Z."/>
            <person name="Chen P."/>
        </authorList>
    </citation>
    <scope>NUCLEOTIDE SEQUENCE [LARGE SCALE GENOMIC DNA]</scope>
    <source>
        <strain evidence="2 3">NBRC 105384</strain>
    </source>
</reference>
<feature type="domain" description="Metallo-beta-lactamase" evidence="1">
    <location>
        <begin position="25"/>
        <end position="223"/>
    </location>
</feature>
<dbReference type="AlphaFoldDB" id="A0A4Q5J455"/>
<dbReference type="Proteomes" id="UP000291189">
    <property type="component" value="Unassembled WGS sequence"/>
</dbReference>
<dbReference type="InterPro" id="IPR050855">
    <property type="entry name" value="NDM-1-like"/>
</dbReference>
<dbReference type="InterPro" id="IPR036866">
    <property type="entry name" value="RibonucZ/Hydroxyglut_hydro"/>
</dbReference>
<sequence length="293" mass="31067">MAIPHDTGFAEVGDRCWVARFEFLDVNVGLVGGDHGLLVVDTHASEVAARRVVEHVRALGVGDVVGVVNTHQHFDHTFGNVVLVEEYGDGLPIYSHDSVPADLAVSAPALQAEARADDSRPEHADIAATRVLAPTTTFSSAKAVDLGGRYVELVHPGRGHTGGDVVVRVGDADVLFAGDLVEESAARSGVPGFGDDCFPMEWPITMDLVLQLLDPGSVVVPGHGLPVDKDFVEEQRSAIGIVAETIRDLAGRGVPVADALDATEWPYPKEELARAVARGYAQLPRSARSLPLL</sequence>
<organism evidence="2 3">
    <name type="scientific">Nocardioides iriomotensis</name>
    <dbReference type="NCBI Taxonomy" id="715784"/>
    <lineage>
        <taxon>Bacteria</taxon>
        <taxon>Bacillati</taxon>
        <taxon>Actinomycetota</taxon>
        <taxon>Actinomycetes</taxon>
        <taxon>Propionibacteriales</taxon>
        <taxon>Nocardioidaceae</taxon>
        <taxon>Nocardioides</taxon>
    </lineage>
</organism>
<keyword evidence="3" id="KW-1185">Reference proteome</keyword>
<dbReference type="OrthoDB" id="2273115at2"/>
<dbReference type="Gene3D" id="3.60.15.10">
    <property type="entry name" value="Ribonuclease Z/Hydroxyacylglutathione hydrolase-like"/>
    <property type="match status" value="1"/>
</dbReference>
<dbReference type="PANTHER" id="PTHR42951">
    <property type="entry name" value="METALLO-BETA-LACTAMASE DOMAIN-CONTAINING"/>
    <property type="match status" value="1"/>
</dbReference>
<evidence type="ECO:0000313" key="3">
    <source>
        <dbReference type="Proteomes" id="UP000291189"/>
    </source>
</evidence>
<proteinExistence type="predicted"/>
<gene>
    <name evidence="2" type="ORF">ETU37_09505</name>
</gene>
<dbReference type="CDD" id="cd16282">
    <property type="entry name" value="metallo-hydrolase-like_MBL-fold"/>
    <property type="match status" value="1"/>
</dbReference>
<dbReference type="InterPro" id="IPR001279">
    <property type="entry name" value="Metallo-B-lactamas"/>
</dbReference>
<dbReference type="SUPFAM" id="SSF56281">
    <property type="entry name" value="Metallo-hydrolase/oxidoreductase"/>
    <property type="match status" value="1"/>
</dbReference>
<accession>A0A4Q5J455</accession>
<dbReference type="EMBL" id="SDPU01000021">
    <property type="protein sequence ID" value="RYU12251.1"/>
    <property type="molecule type" value="Genomic_DNA"/>
</dbReference>
<dbReference type="PANTHER" id="PTHR42951:SF4">
    <property type="entry name" value="ACYL-COENZYME A THIOESTERASE MBLAC2"/>
    <property type="match status" value="1"/>
</dbReference>
<name>A0A4Q5J455_9ACTN</name>
<keyword evidence="2" id="KW-0378">Hydrolase</keyword>
<comment type="caution">
    <text evidence="2">The sequence shown here is derived from an EMBL/GenBank/DDBJ whole genome shotgun (WGS) entry which is preliminary data.</text>
</comment>
<evidence type="ECO:0000259" key="1">
    <source>
        <dbReference type="SMART" id="SM00849"/>
    </source>
</evidence>